<dbReference type="Pfam" id="PF17957">
    <property type="entry name" value="Big_7"/>
    <property type="match status" value="1"/>
</dbReference>
<evidence type="ECO:0000256" key="16">
    <source>
        <dbReference type="ARBA" id="ARBA00049902"/>
    </source>
</evidence>
<dbReference type="GO" id="GO:0009002">
    <property type="term" value="F:serine-type D-Ala-D-Ala carboxypeptidase activity"/>
    <property type="evidence" value="ECO:0007669"/>
    <property type="project" value="UniProtKB-EC"/>
</dbReference>
<feature type="domain" description="Penicillin-binding protein transpeptidase" evidence="19">
    <location>
        <begin position="382"/>
        <end position="662"/>
    </location>
</feature>
<dbReference type="PANTHER" id="PTHR32282:SF11">
    <property type="entry name" value="PENICILLIN-BINDING PROTEIN 1B"/>
    <property type="match status" value="1"/>
</dbReference>
<dbReference type="GO" id="GO:0005886">
    <property type="term" value="C:plasma membrane"/>
    <property type="evidence" value="ECO:0007669"/>
    <property type="project" value="UniProtKB-SubCell"/>
</dbReference>
<keyword evidence="5" id="KW-0121">Carboxypeptidase</keyword>
<dbReference type="InterPro" id="IPR012338">
    <property type="entry name" value="Beta-lactam/transpept-like"/>
</dbReference>
<feature type="domain" description="Glycosyl transferase family 51" evidence="20">
    <location>
        <begin position="118"/>
        <end position="292"/>
    </location>
</feature>
<sequence length="976" mass="109418">MPIPQLKVRSPQAWKDNSEKPERRRKKASAPSFRPPKNNKYTSKKIKVRTTDRGKFSKFVHFVFRKSFRLGLIVGVLGLFLIIGLFIYYSQDLPSPDKIIDRTIAQSTKIYDRTGETLLYEIAGDQKRTMVSLESLPAYAVQATISIEDKNFYEHGGISLWGILRGQIVPRLQGKRSQGGSTLTQQFVKNAILTNERSLARKIKEWILSYRLEKKFSKDEILTMYFNEIPYGSNTYGIEAASNYYFDKKATDLSLAEATILAALPQAPSYYSPYGSNYAELIGRQQYILDLMVEEQYITEKEATTAKDYQLDFKKRISDIKAPHFVLYIKEYLESKYGIQLVEQGGLRVITTLDVAAQESAEAAINEYAERNMTDYQASNASLVAIDVPTSQVIALVGSKDYFDDTIDGQVNVSIQPRQPGSSFKPFVYLSGFAQGFTPDSILFDLDTVFKAEPESYAPKNYDLAEYGPVTIRQALAGSLNTPAVKMIYLAGVANVLDLADGFGYTTLGDRSRFGLSLVLGGGEVKLIEHVNAFAALAREGVWKPYQSILSVEDENGRILEEYKDDSTEKIVDIEYVRILNSVLSDNEARSYIFGEANYLTLPGRPVAAKTGTTNDYRDAWTIGYTPYQVAAGVWVGNNDNSEMKRGAAGGVVAAPVWKSFLKNYLDDKEVKYFTSPNYTNGDKPMLGGFLEGGDKIKIDKFSKKLATEYTPDEAVEEKTFKQIHNILHYVERGNIAGSQPNNPISDYQYANWEEPVIAWAAEQGIVPEQAPTEYDDLHQSGDKPYIHITTPSNNITITTGQISLTVSTGAPRGAANVKYYLDDKLISTQSTQPFSFVYTIPPAIANGIHTIKAKVYDDILNNNEESITFTLEREEYIVMNWINPSASTSLSDSDFPFTFQLSVDDLTILSQVDFYYRPSDSNQSHWFGFIKSPSTQPINNVWQNKPSSGTYKVYPVFTDLYGQVVQGRDITISVE</sequence>
<keyword evidence="10" id="KW-0133">Cell shape</keyword>
<comment type="similarity">
    <text evidence="2">In the C-terminal section; belongs to the transpeptidase family.</text>
</comment>
<feature type="transmembrane region" description="Helical" evidence="18">
    <location>
        <begin position="68"/>
        <end position="89"/>
    </location>
</feature>
<dbReference type="AlphaFoldDB" id="A0A2M7RBP4"/>
<comment type="catalytic activity">
    <reaction evidence="16">
        <text>[GlcNAc-(1-&gt;4)-Mur2Ac(oyl-L-Ala-gamma-D-Glu-L-Lys-D-Ala-D-Ala)](n)-di-trans,octa-cis-undecaprenyl diphosphate + beta-D-GlcNAc-(1-&gt;4)-Mur2Ac(oyl-L-Ala-gamma-D-Glu-L-Lys-D-Ala-D-Ala)-di-trans,octa-cis-undecaprenyl diphosphate = [GlcNAc-(1-&gt;4)-Mur2Ac(oyl-L-Ala-gamma-D-Glu-L-Lys-D-Ala-D-Ala)](n+1)-di-trans,octa-cis-undecaprenyl diphosphate + di-trans,octa-cis-undecaprenyl diphosphate + H(+)</text>
        <dbReference type="Rhea" id="RHEA:23708"/>
        <dbReference type="Rhea" id="RHEA-COMP:9602"/>
        <dbReference type="Rhea" id="RHEA-COMP:9603"/>
        <dbReference type="ChEBI" id="CHEBI:15378"/>
        <dbReference type="ChEBI" id="CHEBI:58405"/>
        <dbReference type="ChEBI" id="CHEBI:60033"/>
        <dbReference type="ChEBI" id="CHEBI:78435"/>
        <dbReference type="EC" id="2.4.99.28"/>
    </reaction>
</comment>
<evidence type="ECO:0000259" key="20">
    <source>
        <dbReference type="Pfam" id="PF00912"/>
    </source>
</evidence>
<dbReference type="GO" id="GO:0030288">
    <property type="term" value="C:outer membrane-bounded periplasmic space"/>
    <property type="evidence" value="ECO:0007669"/>
    <property type="project" value="TreeGrafter"/>
</dbReference>
<dbReference type="GO" id="GO:0008955">
    <property type="term" value="F:peptidoglycan glycosyltransferase activity"/>
    <property type="evidence" value="ECO:0007669"/>
    <property type="project" value="UniProtKB-EC"/>
</dbReference>
<keyword evidence="8" id="KW-0808">Transferase</keyword>
<dbReference type="GO" id="GO:0006508">
    <property type="term" value="P:proteolysis"/>
    <property type="evidence" value="ECO:0007669"/>
    <property type="project" value="UniProtKB-KW"/>
</dbReference>
<name>A0A2M7RBP4_9BACT</name>
<dbReference type="Pfam" id="PF00912">
    <property type="entry name" value="Transgly"/>
    <property type="match status" value="1"/>
</dbReference>
<dbReference type="Gene3D" id="1.10.3810.10">
    <property type="entry name" value="Biosynthetic peptidoglycan transglycosylase-like"/>
    <property type="match status" value="1"/>
</dbReference>
<gene>
    <name evidence="21" type="ORF">COY67_02935</name>
</gene>
<evidence type="ECO:0000256" key="3">
    <source>
        <dbReference type="ARBA" id="ARBA00007739"/>
    </source>
</evidence>
<evidence type="ECO:0000313" key="21">
    <source>
        <dbReference type="EMBL" id="PIY94193.1"/>
    </source>
</evidence>
<comment type="caution">
    <text evidence="21">The sequence shown here is derived from an EMBL/GenBank/DDBJ whole genome shotgun (WGS) entry which is preliminary data.</text>
</comment>
<dbReference type="SUPFAM" id="SSF56601">
    <property type="entry name" value="beta-lactamase/transpeptidase-like"/>
    <property type="match status" value="1"/>
</dbReference>
<keyword evidence="13" id="KW-0511">Multifunctional enzyme</keyword>
<evidence type="ECO:0000259" key="19">
    <source>
        <dbReference type="Pfam" id="PF00905"/>
    </source>
</evidence>
<evidence type="ECO:0000256" key="7">
    <source>
        <dbReference type="ARBA" id="ARBA00022676"/>
    </source>
</evidence>
<evidence type="ECO:0000256" key="11">
    <source>
        <dbReference type="ARBA" id="ARBA00022984"/>
    </source>
</evidence>
<keyword evidence="9" id="KW-0378">Hydrolase</keyword>
<dbReference type="EMBL" id="PFMC01000071">
    <property type="protein sequence ID" value="PIY94193.1"/>
    <property type="molecule type" value="Genomic_DNA"/>
</dbReference>
<dbReference type="Gene3D" id="3.40.710.10">
    <property type="entry name" value="DD-peptidase/beta-lactamase superfamily"/>
    <property type="match status" value="1"/>
</dbReference>
<dbReference type="Pfam" id="PF00905">
    <property type="entry name" value="Transpeptidase"/>
    <property type="match status" value="1"/>
</dbReference>
<keyword evidence="12 18" id="KW-0472">Membrane</keyword>
<protein>
    <submittedName>
        <fullName evidence="21">Uncharacterized protein</fullName>
    </submittedName>
</protein>
<dbReference type="Gene3D" id="2.60.40.10">
    <property type="entry name" value="Immunoglobulins"/>
    <property type="match status" value="1"/>
</dbReference>
<evidence type="ECO:0000256" key="4">
    <source>
        <dbReference type="ARBA" id="ARBA00022475"/>
    </source>
</evidence>
<evidence type="ECO:0000256" key="1">
    <source>
        <dbReference type="ARBA" id="ARBA00004236"/>
    </source>
</evidence>
<evidence type="ECO:0000313" key="22">
    <source>
        <dbReference type="Proteomes" id="UP000228689"/>
    </source>
</evidence>
<evidence type="ECO:0000256" key="14">
    <source>
        <dbReference type="ARBA" id="ARBA00023316"/>
    </source>
</evidence>
<keyword evidence="7" id="KW-0328">Glycosyltransferase</keyword>
<evidence type="ECO:0000256" key="10">
    <source>
        <dbReference type="ARBA" id="ARBA00022960"/>
    </source>
</evidence>
<evidence type="ECO:0000256" key="6">
    <source>
        <dbReference type="ARBA" id="ARBA00022670"/>
    </source>
</evidence>
<dbReference type="GO" id="GO:0071555">
    <property type="term" value="P:cell wall organization"/>
    <property type="evidence" value="ECO:0007669"/>
    <property type="project" value="UniProtKB-KW"/>
</dbReference>
<dbReference type="GO" id="GO:0008658">
    <property type="term" value="F:penicillin binding"/>
    <property type="evidence" value="ECO:0007669"/>
    <property type="project" value="InterPro"/>
</dbReference>
<evidence type="ECO:0000256" key="17">
    <source>
        <dbReference type="SAM" id="MobiDB-lite"/>
    </source>
</evidence>
<dbReference type="InterPro" id="IPR013783">
    <property type="entry name" value="Ig-like_fold"/>
</dbReference>
<keyword evidence="4" id="KW-1003">Cell membrane</keyword>
<dbReference type="GO" id="GO:0008360">
    <property type="term" value="P:regulation of cell shape"/>
    <property type="evidence" value="ECO:0007669"/>
    <property type="project" value="UniProtKB-KW"/>
</dbReference>
<evidence type="ECO:0000256" key="12">
    <source>
        <dbReference type="ARBA" id="ARBA00023136"/>
    </source>
</evidence>
<dbReference type="InterPro" id="IPR001264">
    <property type="entry name" value="Glyco_trans_51"/>
</dbReference>
<evidence type="ECO:0000256" key="18">
    <source>
        <dbReference type="SAM" id="Phobius"/>
    </source>
</evidence>
<dbReference type="SUPFAM" id="SSF53955">
    <property type="entry name" value="Lysozyme-like"/>
    <property type="match status" value="1"/>
</dbReference>
<evidence type="ECO:0000256" key="13">
    <source>
        <dbReference type="ARBA" id="ARBA00023268"/>
    </source>
</evidence>
<accession>A0A2M7RBP4</accession>
<evidence type="ECO:0000256" key="15">
    <source>
        <dbReference type="ARBA" id="ARBA00034000"/>
    </source>
</evidence>
<keyword evidence="6" id="KW-0645">Protease</keyword>
<evidence type="ECO:0000256" key="8">
    <source>
        <dbReference type="ARBA" id="ARBA00022679"/>
    </source>
</evidence>
<dbReference type="InterPro" id="IPR023346">
    <property type="entry name" value="Lysozyme-like_dom_sf"/>
</dbReference>
<keyword evidence="18" id="KW-0812">Transmembrane</keyword>
<dbReference type="InterPro" id="IPR036950">
    <property type="entry name" value="PBP_transglycosylase"/>
</dbReference>
<comment type="catalytic activity">
    <reaction evidence="15">
        <text>Preferential cleavage: (Ac)2-L-Lys-D-Ala-|-D-Ala. Also transpeptidation of peptidyl-alanyl moieties that are N-acyl substituents of D-alanine.</text>
        <dbReference type="EC" id="3.4.16.4"/>
    </reaction>
</comment>
<comment type="subcellular location">
    <subcellularLocation>
        <location evidence="1">Cell membrane</location>
    </subcellularLocation>
</comment>
<organism evidence="21 22">
    <name type="scientific">Candidatus Komeilibacteria bacterium CG_4_10_14_0_8_um_filter_37_78</name>
    <dbReference type="NCBI Taxonomy" id="1974471"/>
    <lineage>
        <taxon>Bacteria</taxon>
        <taxon>Candidatus Komeiliibacteriota</taxon>
    </lineage>
</organism>
<evidence type="ECO:0000256" key="2">
    <source>
        <dbReference type="ARBA" id="ARBA00007090"/>
    </source>
</evidence>
<proteinExistence type="inferred from homology"/>
<dbReference type="PANTHER" id="PTHR32282">
    <property type="entry name" value="BINDING PROTEIN TRANSPEPTIDASE, PUTATIVE-RELATED"/>
    <property type="match status" value="1"/>
</dbReference>
<evidence type="ECO:0000256" key="9">
    <source>
        <dbReference type="ARBA" id="ARBA00022801"/>
    </source>
</evidence>
<keyword evidence="11" id="KW-0573">Peptidoglycan synthesis</keyword>
<feature type="region of interest" description="Disordered" evidence="17">
    <location>
        <begin position="1"/>
        <end position="41"/>
    </location>
</feature>
<keyword evidence="18" id="KW-1133">Transmembrane helix</keyword>
<reference evidence="22" key="1">
    <citation type="submission" date="2017-09" db="EMBL/GenBank/DDBJ databases">
        <title>Depth-based differentiation of microbial function through sediment-hosted aquifers and enrichment of novel symbionts in the deep terrestrial subsurface.</title>
        <authorList>
            <person name="Probst A.J."/>
            <person name="Ladd B."/>
            <person name="Jarett J.K."/>
            <person name="Geller-Mcgrath D.E."/>
            <person name="Sieber C.M.K."/>
            <person name="Emerson J.B."/>
            <person name="Anantharaman K."/>
            <person name="Thomas B.C."/>
            <person name="Malmstrom R."/>
            <person name="Stieglmeier M."/>
            <person name="Klingl A."/>
            <person name="Woyke T."/>
            <person name="Ryan C.M."/>
            <person name="Banfield J.F."/>
        </authorList>
    </citation>
    <scope>NUCLEOTIDE SEQUENCE [LARGE SCALE GENOMIC DNA]</scope>
</reference>
<evidence type="ECO:0000256" key="5">
    <source>
        <dbReference type="ARBA" id="ARBA00022645"/>
    </source>
</evidence>
<comment type="similarity">
    <text evidence="3">In the N-terminal section; belongs to the glycosyltransferase 51 family.</text>
</comment>
<dbReference type="FunFam" id="1.10.3810.10:FF:000001">
    <property type="entry name" value="Penicillin-binding protein 1A"/>
    <property type="match status" value="1"/>
</dbReference>
<dbReference type="InterPro" id="IPR001460">
    <property type="entry name" value="PCN-bd_Tpept"/>
</dbReference>
<dbReference type="GO" id="GO:0009252">
    <property type="term" value="P:peptidoglycan biosynthetic process"/>
    <property type="evidence" value="ECO:0007669"/>
    <property type="project" value="UniProtKB-KW"/>
</dbReference>
<dbReference type="InterPro" id="IPR050396">
    <property type="entry name" value="Glycosyltr_51/Transpeptidase"/>
</dbReference>
<dbReference type="Proteomes" id="UP000228689">
    <property type="component" value="Unassembled WGS sequence"/>
</dbReference>
<keyword evidence="14" id="KW-0961">Cell wall biogenesis/degradation</keyword>